<protein>
    <submittedName>
        <fullName evidence="1">Uncharacterized protein</fullName>
    </submittedName>
</protein>
<evidence type="ECO:0000313" key="2">
    <source>
        <dbReference type="Proteomes" id="UP000001307"/>
    </source>
</evidence>
<dbReference type="GO" id="GO:0050482">
    <property type="term" value="P:arachidonate secretion"/>
    <property type="evidence" value="ECO:0007669"/>
    <property type="project" value="InterPro"/>
</dbReference>
<keyword evidence="2" id="KW-1185">Reference proteome</keyword>
<dbReference type="GO" id="GO:0006644">
    <property type="term" value="P:phospholipid metabolic process"/>
    <property type="evidence" value="ECO:0007669"/>
    <property type="project" value="InterPro"/>
</dbReference>
<dbReference type="EMBL" id="FN653021">
    <property type="protein sequence ID" value="CBY23341.1"/>
    <property type="molecule type" value="Genomic_DNA"/>
</dbReference>
<proteinExistence type="predicted"/>
<organism evidence="1">
    <name type="scientific">Oikopleura dioica</name>
    <name type="common">Tunicate</name>
    <dbReference type="NCBI Taxonomy" id="34765"/>
    <lineage>
        <taxon>Eukaryota</taxon>
        <taxon>Metazoa</taxon>
        <taxon>Chordata</taxon>
        <taxon>Tunicata</taxon>
        <taxon>Appendicularia</taxon>
        <taxon>Copelata</taxon>
        <taxon>Oikopleuridae</taxon>
        <taxon>Oikopleura</taxon>
    </lineage>
</organism>
<dbReference type="InParanoid" id="E4X1M4"/>
<dbReference type="Proteomes" id="UP000001307">
    <property type="component" value="Unassembled WGS sequence"/>
</dbReference>
<sequence length="157" mass="16738">MGNGDLQPGPFSINSGKPVDAVDVAIHSWKKCVRCSVDQLNPSTTLRSSYEYPIPVGSECDATDAFEKAVCECDKAFATVLGDIGSPNLELMNLDKTLCDPVFPAIAFEAHCCLNDLGSFQMYLSPSEFCCGVQGLRPAGTCATDEGTIYSAAIQIQ</sequence>
<dbReference type="AlphaFoldDB" id="E4X1M4"/>
<name>E4X1M4_OIKDI</name>
<dbReference type="GO" id="GO:0004623">
    <property type="term" value="F:phospholipase A2 activity"/>
    <property type="evidence" value="ECO:0007669"/>
    <property type="project" value="InterPro"/>
</dbReference>
<accession>E4X1M4</accession>
<dbReference type="Gene3D" id="1.20.90.10">
    <property type="entry name" value="Phospholipase A2 domain"/>
    <property type="match status" value="1"/>
</dbReference>
<reference evidence="1" key="1">
    <citation type="journal article" date="2010" name="Science">
        <title>Plasticity of animal genome architecture unmasked by rapid evolution of a pelagic tunicate.</title>
        <authorList>
            <person name="Denoeud F."/>
            <person name="Henriet S."/>
            <person name="Mungpakdee S."/>
            <person name="Aury J.M."/>
            <person name="Da Silva C."/>
            <person name="Brinkmann H."/>
            <person name="Mikhaleva J."/>
            <person name="Olsen L.C."/>
            <person name="Jubin C."/>
            <person name="Canestro C."/>
            <person name="Bouquet J.M."/>
            <person name="Danks G."/>
            <person name="Poulain J."/>
            <person name="Campsteijn C."/>
            <person name="Adamski M."/>
            <person name="Cross I."/>
            <person name="Yadetie F."/>
            <person name="Muffato M."/>
            <person name="Louis A."/>
            <person name="Butcher S."/>
            <person name="Tsagkogeorga G."/>
            <person name="Konrad A."/>
            <person name="Singh S."/>
            <person name="Jensen M.F."/>
            <person name="Cong E.H."/>
            <person name="Eikeseth-Otteraa H."/>
            <person name="Noel B."/>
            <person name="Anthouard V."/>
            <person name="Porcel B.M."/>
            <person name="Kachouri-Lafond R."/>
            <person name="Nishino A."/>
            <person name="Ugolini M."/>
            <person name="Chourrout P."/>
            <person name="Nishida H."/>
            <person name="Aasland R."/>
            <person name="Huzurbazar S."/>
            <person name="Westhof E."/>
            <person name="Delsuc F."/>
            <person name="Lehrach H."/>
            <person name="Reinhardt R."/>
            <person name="Weissenbach J."/>
            <person name="Roy S.W."/>
            <person name="Artiguenave F."/>
            <person name="Postlethwait J.H."/>
            <person name="Manak J.R."/>
            <person name="Thompson E.M."/>
            <person name="Jaillon O."/>
            <person name="Du Pasquier L."/>
            <person name="Boudinot P."/>
            <person name="Liberles D.A."/>
            <person name="Volff J.N."/>
            <person name="Philippe H."/>
            <person name="Lenhard B."/>
            <person name="Roest Crollius H."/>
            <person name="Wincker P."/>
            <person name="Chourrout D."/>
        </authorList>
    </citation>
    <scope>NUCLEOTIDE SEQUENCE [LARGE SCALE GENOMIC DNA]</scope>
</reference>
<gene>
    <name evidence="1" type="ORF">GSOID_T00015772001</name>
</gene>
<dbReference type="SUPFAM" id="SSF48619">
    <property type="entry name" value="Phospholipase A2, PLA2"/>
    <property type="match status" value="1"/>
</dbReference>
<evidence type="ECO:0000313" key="1">
    <source>
        <dbReference type="EMBL" id="CBY23341.1"/>
    </source>
</evidence>
<dbReference type="InterPro" id="IPR036444">
    <property type="entry name" value="PLipase_A2_dom_sf"/>
</dbReference>